<dbReference type="GO" id="GO:0000976">
    <property type="term" value="F:transcription cis-regulatory region binding"/>
    <property type="evidence" value="ECO:0007669"/>
    <property type="project" value="TreeGrafter"/>
</dbReference>
<gene>
    <name evidence="8" type="ORF">Pta02_72990</name>
</gene>
<evidence type="ECO:0000256" key="6">
    <source>
        <dbReference type="SAM" id="MobiDB-lite"/>
    </source>
</evidence>
<dbReference type="RefSeq" id="WP_203879512.1">
    <property type="nucleotide sequence ID" value="NZ_BOOK01000065.1"/>
</dbReference>
<name>A0A8J3WWX4_9ACTN</name>
<dbReference type="Pfam" id="PF00440">
    <property type="entry name" value="TetR_N"/>
    <property type="match status" value="1"/>
</dbReference>
<dbReference type="InterPro" id="IPR036271">
    <property type="entry name" value="Tet_transcr_reg_TetR-rel_C_sf"/>
</dbReference>
<evidence type="ECO:0000313" key="9">
    <source>
        <dbReference type="Proteomes" id="UP000634476"/>
    </source>
</evidence>
<feature type="region of interest" description="Disordered" evidence="6">
    <location>
        <begin position="207"/>
        <end position="230"/>
    </location>
</feature>
<dbReference type="Gene3D" id="1.10.357.10">
    <property type="entry name" value="Tetracycline Repressor, domain 2"/>
    <property type="match status" value="1"/>
</dbReference>
<protein>
    <submittedName>
        <fullName evidence="8">TetR family transcriptional regulator</fullName>
    </submittedName>
</protein>
<evidence type="ECO:0000256" key="2">
    <source>
        <dbReference type="ARBA" id="ARBA00023015"/>
    </source>
</evidence>
<dbReference type="PANTHER" id="PTHR30055">
    <property type="entry name" value="HTH-TYPE TRANSCRIPTIONAL REGULATOR RUTR"/>
    <property type="match status" value="1"/>
</dbReference>
<dbReference type="InterPro" id="IPR001647">
    <property type="entry name" value="HTH_TetR"/>
</dbReference>
<evidence type="ECO:0000256" key="1">
    <source>
        <dbReference type="ARBA" id="ARBA00022491"/>
    </source>
</evidence>
<evidence type="ECO:0000256" key="4">
    <source>
        <dbReference type="ARBA" id="ARBA00023163"/>
    </source>
</evidence>
<dbReference type="SUPFAM" id="SSF48498">
    <property type="entry name" value="Tetracyclin repressor-like, C-terminal domain"/>
    <property type="match status" value="1"/>
</dbReference>
<keyword evidence="1" id="KW-0678">Repressor</keyword>
<dbReference type="AlphaFoldDB" id="A0A8J3WWX4"/>
<dbReference type="Pfam" id="PF13977">
    <property type="entry name" value="TetR_C_6"/>
    <property type="match status" value="1"/>
</dbReference>
<keyword evidence="3 5" id="KW-0238">DNA-binding</keyword>
<dbReference type="InterPro" id="IPR039538">
    <property type="entry name" value="BetI_C"/>
</dbReference>
<reference evidence="8" key="1">
    <citation type="submission" date="2021-01" db="EMBL/GenBank/DDBJ databases">
        <title>Whole genome shotgun sequence of Planobispora takensis NBRC 109077.</title>
        <authorList>
            <person name="Komaki H."/>
            <person name="Tamura T."/>
        </authorList>
    </citation>
    <scope>NUCLEOTIDE SEQUENCE</scope>
    <source>
        <strain evidence="8">NBRC 109077</strain>
    </source>
</reference>
<dbReference type="InterPro" id="IPR050109">
    <property type="entry name" value="HTH-type_TetR-like_transc_reg"/>
</dbReference>
<dbReference type="PANTHER" id="PTHR30055:SF234">
    <property type="entry name" value="HTH-TYPE TRANSCRIPTIONAL REGULATOR BETI"/>
    <property type="match status" value="1"/>
</dbReference>
<dbReference type="PROSITE" id="PS50977">
    <property type="entry name" value="HTH_TETR_2"/>
    <property type="match status" value="1"/>
</dbReference>
<evidence type="ECO:0000313" key="8">
    <source>
        <dbReference type="EMBL" id="GII05291.1"/>
    </source>
</evidence>
<dbReference type="EMBL" id="BOOK01000065">
    <property type="protein sequence ID" value="GII05291.1"/>
    <property type="molecule type" value="Genomic_DNA"/>
</dbReference>
<accession>A0A8J3WWX4</accession>
<keyword evidence="9" id="KW-1185">Reference proteome</keyword>
<proteinExistence type="predicted"/>
<dbReference type="SUPFAM" id="SSF46689">
    <property type="entry name" value="Homeodomain-like"/>
    <property type="match status" value="1"/>
</dbReference>
<dbReference type="GO" id="GO:0003700">
    <property type="term" value="F:DNA-binding transcription factor activity"/>
    <property type="evidence" value="ECO:0007669"/>
    <property type="project" value="TreeGrafter"/>
</dbReference>
<dbReference type="PRINTS" id="PR00455">
    <property type="entry name" value="HTHTETR"/>
</dbReference>
<sequence>MSDQTQAPAVRPSKGERTRARILASAAELFAASGFHAVSLRDIAAHVGLTHAGLLHHFPGKESLLIEVLSHRDREDAKVLFRVDPEDSPQEFLRLIVGVVHRNMRTPGLVSLYAKISTEAVDPAHPAHTYFVRRYALLRGQLTAAFTALAARTDPRPDYDPELTAQMLLAVMDGLQTQWLLAPATVDMHAAVVAFCARIGLDFSDAPPLPDHRSDPEPSPTSIMSAEAET</sequence>
<feature type="DNA-binding region" description="H-T-H motif" evidence="5">
    <location>
        <begin position="39"/>
        <end position="58"/>
    </location>
</feature>
<evidence type="ECO:0000256" key="3">
    <source>
        <dbReference type="ARBA" id="ARBA00023125"/>
    </source>
</evidence>
<comment type="caution">
    <text evidence="8">The sequence shown here is derived from an EMBL/GenBank/DDBJ whole genome shotgun (WGS) entry which is preliminary data.</text>
</comment>
<organism evidence="8 9">
    <name type="scientific">Planobispora takensis</name>
    <dbReference type="NCBI Taxonomy" id="1367882"/>
    <lineage>
        <taxon>Bacteria</taxon>
        <taxon>Bacillati</taxon>
        <taxon>Actinomycetota</taxon>
        <taxon>Actinomycetes</taxon>
        <taxon>Streptosporangiales</taxon>
        <taxon>Streptosporangiaceae</taxon>
        <taxon>Planobispora</taxon>
    </lineage>
</organism>
<feature type="domain" description="HTH tetR-type" evidence="7">
    <location>
        <begin position="16"/>
        <end position="76"/>
    </location>
</feature>
<dbReference type="Proteomes" id="UP000634476">
    <property type="component" value="Unassembled WGS sequence"/>
</dbReference>
<keyword evidence="2" id="KW-0805">Transcription regulation</keyword>
<keyword evidence="4" id="KW-0804">Transcription</keyword>
<dbReference type="InterPro" id="IPR009057">
    <property type="entry name" value="Homeodomain-like_sf"/>
</dbReference>
<evidence type="ECO:0000256" key="5">
    <source>
        <dbReference type="PROSITE-ProRule" id="PRU00335"/>
    </source>
</evidence>
<evidence type="ECO:0000259" key="7">
    <source>
        <dbReference type="PROSITE" id="PS50977"/>
    </source>
</evidence>